<name>A0ABT0XNZ0_9BACI</name>
<evidence type="ECO:0000313" key="3">
    <source>
        <dbReference type="Proteomes" id="UP001203665"/>
    </source>
</evidence>
<evidence type="ECO:0000313" key="2">
    <source>
        <dbReference type="EMBL" id="MCM2677618.1"/>
    </source>
</evidence>
<sequence>MKIKTTQAEEPVEQKESEREEIVEHKIDLTQIKEDEDVLSQVLVREPFDLGSGGESESIHDGEFSVMALSDWYVTSYNSEFEQGSKATIEGPNGLHQTILLFDKEAPADEIERAKTELLSNYRYTEATQVPIEQLASYKEKYPVTDGSFMENFKDRFAIELDEDTTFFTMKNDRKGRLYDYVEATLFDKKLILFSDVPVSQPKKLSATYYTLSSIIPESDYEISLGAYDKKHGRPITRTMVMGGFQWEFVEFQLYEHELGFTSYIREGATLEKIERTGFTEWRFSDESTKENRYYSFGKLDPNISLEDAKLTLIDGYGFDREFIDGTGQISFHHYEPSINITRSFELVQKQGEWYYIFSEDDHSEGFIGPGLFNLASKFQQEIIFD</sequence>
<comment type="caution">
    <text evidence="2">The sequence shown here is derived from an EMBL/GenBank/DDBJ whole genome shotgun (WGS) entry which is preliminary data.</text>
</comment>
<reference evidence="2" key="1">
    <citation type="submission" date="2022-06" db="EMBL/GenBank/DDBJ databases">
        <title>Alkalicoccobacillus porphyridii sp. nov., isolated from a marine red alga, Porphyridium purpureum and reclassification of Shouchella plakortidis and Shouchella gibsonii as Alkalicoccobacillus plakortidis comb. nov. and Alkalicoccobacillus gibsonii comb. nov.</title>
        <authorList>
            <person name="Kim K.H."/>
            <person name="Lee J.K."/>
            <person name="Han D.M."/>
            <person name="Baek J.H."/>
            <person name="Jeon C.O."/>
        </authorList>
    </citation>
    <scope>NUCLEOTIDE SEQUENCE</scope>
    <source>
        <strain evidence="2">DSM 19153</strain>
    </source>
</reference>
<keyword evidence="3" id="KW-1185">Reference proteome</keyword>
<organism evidence="2 3">
    <name type="scientific">Alkalicoccobacillus plakortidis</name>
    <dbReference type="NCBI Taxonomy" id="444060"/>
    <lineage>
        <taxon>Bacteria</taxon>
        <taxon>Bacillati</taxon>
        <taxon>Bacillota</taxon>
        <taxon>Bacilli</taxon>
        <taxon>Bacillales</taxon>
        <taxon>Bacillaceae</taxon>
        <taxon>Alkalicoccobacillus</taxon>
    </lineage>
</organism>
<protein>
    <submittedName>
        <fullName evidence="2">Uncharacterized protein</fullName>
    </submittedName>
</protein>
<accession>A0ABT0XNZ0</accession>
<dbReference type="EMBL" id="JAMQJY010000005">
    <property type="protein sequence ID" value="MCM2677618.1"/>
    <property type="molecule type" value="Genomic_DNA"/>
</dbReference>
<gene>
    <name evidence="2" type="ORF">NDM98_20660</name>
</gene>
<dbReference type="RefSeq" id="WP_251611429.1">
    <property type="nucleotide sequence ID" value="NZ_JAMQJY010000005.1"/>
</dbReference>
<dbReference type="Proteomes" id="UP001203665">
    <property type="component" value="Unassembled WGS sequence"/>
</dbReference>
<feature type="region of interest" description="Disordered" evidence="1">
    <location>
        <begin position="1"/>
        <end position="22"/>
    </location>
</feature>
<proteinExistence type="predicted"/>
<feature type="compositionally biased region" description="Basic and acidic residues" evidence="1">
    <location>
        <begin position="12"/>
        <end position="22"/>
    </location>
</feature>
<evidence type="ECO:0000256" key="1">
    <source>
        <dbReference type="SAM" id="MobiDB-lite"/>
    </source>
</evidence>